<dbReference type="AlphaFoldDB" id="A0AAD7MD49"/>
<protein>
    <submittedName>
        <fullName evidence="1">Uncharacterized protein</fullName>
    </submittedName>
</protein>
<accession>A0AAD7MD49</accession>
<keyword evidence="2" id="KW-1185">Reference proteome</keyword>
<gene>
    <name evidence="1" type="ORF">B0H17DRAFT_856711</name>
</gene>
<sequence>DVDVEDWEDMIEKVGAAHDDHFHHEPVAVPMHKNPFSNNNLQLFNATLAEVTRLQVVPGGYGIRQEEWEDGIYPASEIIKSGRKGSKELRVTLPDSIWRSRAQQWVRALAVLDHLMH</sequence>
<name>A0AAD7MD49_MYCRO</name>
<organism evidence="1 2">
    <name type="scientific">Mycena rosella</name>
    <name type="common">Pink bonnet</name>
    <name type="synonym">Agaricus rosellus</name>
    <dbReference type="NCBI Taxonomy" id="1033263"/>
    <lineage>
        <taxon>Eukaryota</taxon>
        <taxon>Fungi</taxon>
        <taxon>Dikarya</taxon>
        <taxon>Basidiomycota</taxon>
        <taxon>Agaricomycotina</taxon>
        <taxon>Agaricomycetes</taxon>
        <taxon>Agaricomycetidae</taxon>
        <taxon>Agaricales</taxon>
        <taxon>Marasmiineae</taxon>
        <taxon>Mycenaceae</taxon>
        <taxon>Mycena</taxon>
    </lineage>
</organism>
<evidence type="ECO:0000313" key="2">
    <source>
        <dbReference type="Proteomes" id="UP001221757"/>
    </source>
</evidence>
<evidence type="ECO:0000313" key="1">
    <source>
        <dbReference type="EMBL" id="KAJ7710720.1"/>
    </source>
</evidence>
<dbReference type="EMBL" id="JARKIE010000001">
    <property type="protein sequence ID" value="KAJ7710720.1"/>
    <property type="molecule type" value="Genomic_DNA"/>
</dbReference>
<feature type="non-terminal residue" evidence="1">
    <location>
        <position position="117"/>
    </location>
</feature>
<proteinExistence type="predicted"/>
<comment type="caution">
    <text evidence="1">The sequence shown here is derived from an EMBL/GenBank/DDBJ whole genome shotgun (WGS) entry which is preliminary data.</text>
</comment>
<feature type="non-terminal residue" evidence="1">
    <location>
        <position position="1"/>
    </location>
</feature>
<reference evidence="1" key="1">
    <citation type="submission" date="2023-03" db="EMBL/GenBank/DDBJ databases">
        <title>Massive genome expansion in bonnet fungi (Mycena s.s.) driven by repeated elements and novel gene families across ecological guilds.</title>
        <authorList>
            <consortium name="Lawrence Berkeley National Laboratory"/>
            <person name="Harder C.B."/>
            <person name="Miyauchi S."/>
            <person name="Viragh M."/>
            <person name="Kuo A."/>
            <person name="Thoen E."/>
            <person name="Andreopoulos B."/>
            <person name="Lu D."/>
            <person name="Skrede I."/>
            <person name="Drula E."/>
            <person name="Henrissat B."/>
            <person name="Morin E."/>
            <person name="Kohler A."/>
            <person name="Barry K."/>
            <person name="LaButti K."/>
            <person name="Morin E."/>
            <person name="Salamov A."/>
            <person name="Lipzen A."/>
            <person name="Mereny Z."/>
            <person name="Hegedus B."/>
            <person name="Baldrian P."/>
            <person name="Stursova M."/>
            <person name="Weitz H."/>
            <person name="Taylor A."/>
            <person name="Grigoriev I.V."/>
            <person name="Nagy L.G."/>
            <person name="Martin F."/>
            <person name="Kauserud H."/>
        </authorList>
    </citation>
    <scope>NUCLEOTIDE SEQUENCE</scope>
    <source>
        <strain evidence="1">CBHHK067</strain>
    </source>
</reference>
<dbReference type="Proteomes" id="UP001221757">
    <property type="component" value="Unassembled WGS sequence"/>
</dbReference>